<organism evidence="1 2">
    <name type="scientific">Caerostris extrusa</name>
    <name type="common">Bark spider</name>
    <name type="synonym">Caerostris bankana</name>
    <dbReference type="NCBI Taxonomy" id="172846"/>
    <lineage>
        <taxon>Eukaryota</taxon>
        <taxon>Metazoa</taxon>
        <taxon>Ecdysozoa</taxon>
        <taxon>Arthropoda</taxon>
        <taxon>Chelicerata</taxon>
        <taxon>Arachnida</taxon>
        <taxon>Araneae</taxon>
        <taxon>Araneomorphae</taxon>
        <taxon>Entelegynae</taxon>
        <taxon>Araneoidea</taxon>
        <taxon>Araneidae</taxon>
        <taxon>Caerostris</taxon>
    </lineage>
</organism>
<evidence type="ECO:0000313" key="2">
    <source>
        <dbReference type="Proteomes" id="UP001054945"/>
    </source>
</evidence>
<reference evidence="1 2" key="1">
    <citation type="submission" date="2021-06" db="EMBL/GenBank/DDBJ databases">
        <title>Caerostris extrusa draft genome.</title>
        <authorList>
            <person name="Kono N."/>
            <person name="Arakawa K."/>
        </authorList>
    </citation>
    <scope>NUCLEOTIDE SEQUENCE [LARGE SCALE GENOMIC DNA]</scope>
</reference>
<dbReference type="EMBL" id="BPLR01004091">
    <property type="protein sequence ID" value="GIX92079.1"/>
    <property type="molecule type" value="Genomic_DNA"/>
</dbReference>
<proteinExistence type="predicted"/>
<protein>
    <submittedName>
        <fullName evidence="1">Uncharacterized protein</fullName>
    </submittedName>
</protein>
<evidence type="ECO:0000313" key="1">
    <source>
        <dbReference type="EMBL" id="GIX92079.1"/>
    </source>
</evidence>
<dbReference type="Proteomes" id="UP001054945">
    <property type="component" value="Unassembled WGS sequence"/>
</dbReference>
<dbReference type="AlphaFoldDB" id="A0AAV4P4W8"/>
<accession>A0AAV4P4W8</accession>
<gene>
    <name evidence="1" type="ORF">CEXT_173221</name>
</gene>
<name>A0AAV4P4W8_CAEEX</name>
<keyword evidence="2" id="KW-1185">Reference proteome</keyword>
<comment type="caution">
    <text evidence="1">The sequence shown here is derived from an EMBL/GenBank/DDBJ whole genome shotgun (WGS) entry which is preliminary data.</text>
</comment>
<sequence>MDCSKRISRNYGSYFTADVSKVYVTETQNEDSNGESEQMLQGCGQITVSRELFEEGLRLRLKHSNSIAILPILPRNKNAQL</sequence>